<dbReference type="InterPro" id="IPR036135">
    <property type="entry name" value="MoeA_linker/N_sf"/>
</dbReference>
<dbReference type="Gene3D" id="3.40.980.10">
    <property type="entry name" value="MoaB/Mog-like domain"/>
    <property type="match status" value="1"/>
</dbReference>
<dbReference type="GO" id="GO:0006777">
    <property type="term" value="P:Mo-molybdopterin cofactor biosynthetic process"/>
    <property type="evidence" value="ECO:0007669"/>
    <property type="project" value="UniProtKB-UniRule"/>
</dbReference>
<dbReference type="Pfam" id="PF00994">
    <property type="entry name" value="MoCF_biosynth"/>
    <property type="match status" value="1"/>
</dbReference>
<dbReference type="Pfam" id="PF03454">
    <property type="entry name" value="MoeA_C"/>
    <property type="match status" value="1"/>
</dbReference>
<keyword evidence="6" id="KW-0500">Molybdenum</keyword>
<dbReference type="UniPathway" id="UPA00344"/>
<dbReference type="InterPro" id="IPR036425">
    <property type="entry name" value="MoaB/Mog-like_dom_sf"/>
</dbReference>
<dbReference type="Proteomes" id="UP000594800">
    <property type="component" value="Chromosome"/>
</dbReference>
<keyword evidence="9" id="KW-1185">Reference proteome</keyword>
<proteinExistence type="inferred from homology"/>
<accession>A0A7S9LPP8</accession>
<dbReference type="EC" id="2.10.1.1" evidence="6"/>
<evidence type="ECO:0000256" key="2">
    <source>
        <dbReference type="ARBA" id="ARBA00005046"/>
    </source>
</evidence>
<sequence length="702" mass="74296">MIFDTHVAVDWSARSQPSPAKPAADAIWIGVVRGGVAELPTYHRTRAAALEAIAALIWEDRVAGRRILVGFDFPFGWPRGLAAHLTGEARARDLWRWFAGRIEDAPDNANNRYDVAEAVNRALPGVGPYWSKSHRDRWAEIPFTDLRDGHGLPRRRLIEEQVRGAKEVWQLAGAGSVGSQAILGVAALERLAAETGAEVWPFDTGLTVPEGDAVLAEIYPSLFNDAVKTRLGDGDIKDAVQVAVTAERIAQWDREGTLASLLSPTVEQPEVIAREEGWILGVPGAVASTPKLSNDCFALPPGVDWTPVDEALERLRAGLIPIAEVEQVPVAQAGGRVLAVAVVARRSNPPAANAAVDGYAFAAAGLAGPVRLPLAPGRAAAGAPFDGTVPPGHALRILTGAVLPEGADTIVLQEDVAVEDGAVRFEARLKPCANVRPAGEDAEAGAEVLAAPLLLRPQDLALASAVGVDRLAVRKPLRVAVLSTGDEVVEPGSAARPGAIFDANRPMLLDLVRRWGYAPVDLGIARDREGEVRAALQRGAAEADAILTSGGASAGDEDHISALLTAEGSVSTWRIAVKPGRPLALGMWQGTPVFGLPGNPVAAFVCTLIFARPALGLMAGAGWQVPQPLWLPAAFEKRKKPGRREYLRARVRDGQVEVFASEGSGRVSGLSWAEGLCELPDDGLDVKPGTPVRYLPFEAFGL</sequence>
<protein>
    <recommendedName>
        <fullName evidence="6">Molybdopterin molybdenumtransferase</fullName>
        <ecNumber evidence="6">2.10.1.1</ecNumber>
    </recommendedName>
</protein>
<dbReference type="RefSeq" id="WP_196102037.1">
    <property type="nucleotide sequence ID" value="NZ_CP064942.1"/>
</dbReference>
<feature type="domain" description="MoaB/Mog" evidence="7">
    <location>
        <begin position="480"/>
        <end position="617"/>
    </location>
</feature>
<comment type="similarity">
    <text evidence="3 6">Belongs to the MoeA family.</text>
</comment>
<dbReference type="InterPro" id="IPR036688">
    <property type="entry name" value="MoeA_C_domain_IV_sf"/>
</dbReference>
<dbReference type="NCBIfam" id="NF045515">
    <property type="entry name" value="Glp_gephyrin"/>
    <property type="match status" value="1"/>
</dbReference>
<dbReference type="PROSITE" id="PS01079">
    <property type="entry name" value="MOCF_BIOSYNTHESIS_2"/>
    <property type="match status" value="1"/>
</dbReference>
<evidence type="ECO:0000256" key="4">
    <source>
        <dbReference type="ARBA" id="ARBA00023150"/>
    </source>
</evidence>
<dbReference type="GO" id="GO:0046872">
    <property type="term" value="F:metal ion binding"/>
    <property type="evidence" value="ECO:0007669"/>
    <property type="project" value="UniProtKB-UniRule"/>
</dbReference>
<reference evidence="8 9" key="1">
    <citation type="submission" date="2020-11" db="EMBL/GenBank/DDBJ databases">
        <title>Description of Pontivivens ytuae sp. nov. isolated from deep sea sediment of Mariana Trench.</title>
        <authorList>
            <person name="Wang Z."/>
            <person name="Sun Q.-L."/>
            <person name="Xu X.-D."/>
            <person name="Tang Y.-Z."/>
            <person name="Zhang J."/>
        </authorList>
    </citation>
    <scope>NUCLEOTIDE SEQUENCE [LARGE SCALE GENOMIC DNA]</scope>
    <source>
        <strain evidence="8 9">MT2928</strain>
    </source>
</reference>
<dbReference type="InterPro" id="IPR005110">
    <property type="entry name" value="MoeA_linker/N"/>
</dbReference>
<organism evidence="8 9">
    <name type="scientific">Pontivivens ytuae</name>
    <dbReference type="NCBI Taxonomy" id="2789856"/>
    <lineage>
        <taxon>Bacteria</taxon>
        <taxon>Pseudomonadati</taxon>
        <taxon>Pseudomonadota</taxon>
        <taxon>Alphaproteobacteria</taxon>
        <taxon>Rhodobacterales</taxon>
        <taxon>Paracoccaceae</taxon>
        <taxon>Pontivivens</taxon>
    </lineage>
</organism>
<keyword evidence="6" id="KW-0460">Magnesium</keyword>
<keyword evidence="6 8" id="KW-0808">Transferase</keyword>
<evidence type="ECO:0000259" key="7">
    <source>
        <dbReference type="SMART" id="SM00852"/>
    </source>
</evidence>
<comment type="catalytic activity">
    <reaction evidence="5">
        <text>adenylyl-molybdopterin + molybdate = Mo-molybdopterin + AMP + H(+)</text>
        <dbReference type="Rhea" id="RHEA:35047"/>
        <dbReference type="ChEBI" id="CHEBI:15378"/>
        <dbReference type="ChEBI" id="CHEBI:36264"/>
        <dbReference type="ChEBI" id="CHEBI:62727"/>
        <dbReference type="ChEBI" id="CHEBI:71302"/>
        <dbReference type="ChEBI" id="CHEBI:456215"/>
        <dbReference type="EC" id="2.10.1.1"/>
    </reaction>
</comment>
<dbReference type="PANTHER" id="PTHR10192">
    <property type="entry name" value="MOLYBDOPTERIN BIOSYNTHESIS PROTEIN"/>
    <property type="match status" value="1"/>
</dbReference>
<evidence type="ECO:0000256" key="3">
    <source>
        <dbReference type="ARBA" id="ARBA00010763"/>
    </source>
</evidence>
<dbReference type="SUPFAM" id="SSF63867">
    <property type="entry name" value="MoeA C-terminal domain-like"/>
    <property type="match status" value="1"/>
</dbReference>
<dbReference type="InterPro" id="IPR038987">
    <property type="entry name" value="MoeA-like"/>
</dbReference>
<comment type="pathway">
    <text evidence="2 6">Cofactor biosynthesis; molybdopterin biosynthesis.</text>
</comment>
<dbReference type="SUPFAM" id="SSF53218">
    <property type="entry name" value="Molybdenum cofactor biosynthesis proteins"/>
    <property type="match status" value="1"/>
</dbReference>
<dbReference type="AlphaFoldDB" id="A0A7S9LPP8"/>
<evidence type="ECO:0000256" key="5">
    <source>
        <dbReference type="ARBA" id="ARBA00047317"/>
    </source>
</evidence>
<dbReference type="KEGG" id="poz:I0K15_13525"/>
<dbReference type="InterPro" id="IPR008284">
    <property type="entry name" value="MoCF_biosynth_CS"/>
</dbReference>
<gene>
    <name evidence="8" type="ORF">I0K15_13525</name>
</gene>
<dbReference type="InterPro" id="IPR001453">
    <property type="entry name" value="MoaB/Mog_dom"/>
</dbReference>
<dbReference type="GO" id="GO:0005829">
    <property type="term" value="C:cytosol"/>
    <property type="evidence" value="ECO:0007669"/>
    <property type="project" value="TreeGrafter"/>
</dbReference>
<dbReference type="EMBL" id="CP064942">
    <property type="protein sequence ID" value="QPH52826.1"/>
    <property type="molecule type" value="Genomic_DNA"/>
</dbReference>
<dbReference type="Gene3D" id="2.170.190.11">
    <property type="entry name" value="Molybdopterin biosynthesis moea protein, domain 3"/>
    <property type="match status" value="1"/>
</dbReference>
<evidence type="ECO:0000256" key="1">
    <source>
        <dbReference type="ARBA" id="ARBA00002901"/>
    </source>
</evidence>
<dbReference type="SUPFAM" id="SSF63882">
    <property type="entry name" value="MoeA N-terminal region -like"/>
    <property type="match status" value="1"/>
</dbReference>
<keyword evidence="6" id="KW-0479">Metal-binding</keyword>
<dbReference type="PANTHER" id="PTHR10192:SF5">
    <property type="entry name" value="GEPHYRIN"/>
    <property type="match status" value="1"/>
</dbReference>
<dbReference type="InterPro" id="IPR005111">
    <property type="entry name" value="MoeA_C_domain_IV"/>
</dbReference>
<comment type="function">
    <text evidence="1 6">Catalyzes the insertion of molybdate into adenylated molybdopterin with the concomitant release of AMP.</text>
</comment>
<dbReference type="Pfam" id="PF03453">
    <property type="entry name" value="MoeA_N"/>
    <property type="match status" value="1"/>
</dbReference>
<dbReference type="Gene3D" id="2.40.340.10">
    <property type="entry name" value="MoeA, C-terminal, domain IV"/>
    <property type="match status" value="1"/>
</dbReference>
<dbReference type="NCBIfam" id="TIGR00177">
    <property type="entry name" value="molyb_syn"/>
    <property type="match status" value="1"/>
</dbReference>
<evidence type="ECO:0000313" key="9">
    <source>
        <dbReference type="Proteomes" id="UP000594800"/>
    </source>
</evidence>
<comment type="cofactor">
    <cofactor evidence="6">
        <name>Mg(2+)</name>
        <dbReference type="ChEBI" id="CHEBI:18420"/>
    </cofactor>
</comment>
<evidence type="ECO:0000256" key="6">
    <source>
        <dbReference type="RuleBase" id="RU365090"/>
    </source>
</evidence>
<keyword evidence="4 6" id="KW-0501">Molybdenum cofactor biosynthesis</keyword>
<name>A0A7S9LPP8_9RHOB</name>
<dbReference type="CDD" id="cd00887">
    <property type="entry name" value="MoeA"/>
    <property type="match status" value="1"/>
</dbReference>
<dbReference type="SMART" id="SM00852">
    <property type="entry name" value="MoCF_biosynth"/>
    <property type="match status" value="1"/>
</dbReference>
<dbReference type="FunFam" id="3.40.980.10:FF:000001">
    <property type="entry name" value="Molybdopterin molybdenumtransferase"/>
    <property type="match status" value="1"/>
</dbReference>
<dbReference type="GO" id="GO:0061599">
    <property type="term" value="F:molybdopterin molybdotransferase activity"/>
    <property type="evidence" value="ECO:0007669"/>
    <property type="project" value="UniProtKB-UniRule"/>
</dbReference>
<evidence type="ECO:0000313" key="8">
    <source>
        <dbReference type="EMBL" id="QPH52826.1"/>
    </source>
</evidence>
<dbReference type="Gene3D" id="3.90.105.10">
    <property type="entry name" value="Molybdopterin biosynthesis moea protein, domain 2"/>
    <property type="match status" value="1"/>
</dbReference>